<evidence type="ECO:0000313" key="3">
    <source>
        <dbReference type="Proteomes" id="UP000076842"/>
    </source>
</evidence>
<protein>
    <recommendedName>
        <fullName evidence="1">DUF7770 domain-containing protein</fullName>
    </recommendedName>
</protein>
<evidence type="ECO:0000313" key="2">
    <source>
        <dbReference type="EMBL" id="KZT53444.1"/>
    </source>
</evidence>
<dbReference type="InterPro" id="IPR056672">
    <property type="entry name" value="DUF7770"/>
</dbReference>
<dbReference type="EMBL" id="KV424037">
    <property type="protein sequence ID" value="KZT53444.1"/>
    <property type="molecule type" value="Genomic_DNA"/>
</dbReference>
<dbReference type="Proteomes" id="UP000076842">
    <property type="component" value="Unassembled WGS sequence"/>
</dbReference>
<keyword evidence="3" id="KW-1185">Reference proteome</keyword>
<reference evidence="2 3" key="1">
    <citation type="journal article" date="2016" name="Mol. Biol. Evol.">
        <title>Comparative Genomics of Early-Diverging Mushroom-Forming Fungi Provides Insights into the Origins of Lignocellulose Decay Capabilities.</title>
        <authorList>
            <person name="Nagy L.G."/>
            <person name="Riley R."/>
            <person name="Tritt A."/>
            <person name="Adam C."/>
            <person name="Daum C."/>
            <person name="Floudas D."/>
            <person name="Sun H."/>
            <person name="Yadav J.S."/>
            <person name="Pangilinan J."/>
            <person name="Larsson K.H."/>
            <person name="Matsuura K."/>
            <person name="Barry K."/>
            <person name="Labutti K."/>
            <person name="Kuo R."/>
            <person name="Ohm R.A."/>
            <person name="Bhattacharya S.S."/>
            <person name="Shirouzu T."/>
            <person name="Yoshinaga Y."/>
            <person name="Martin F.M."/>
            <person name="Grigoriev I.V."/>
            <person name="Hibbett D.S."/>
        </authorList>
    </citation>
    <scope>NUCLEOTIDE SEQUENCE [LARGE SCALE GENOMIC DNA]</scope>
    <source>
        <strain evidence="2 3">HHB12733</strain>
    </source>
</reference>
<evidence type="ECO:0000259" key="1">
    <source>
        <dbReference type="Pfam" id="PF24968"/>
    </source>
</evidence>
<dbReference type="InParanoid" id="A0A165DSC7"/>
<sequence length="228" mass="26151">MGYVDMQNVRALWHMIRFMPADLVLNNLNTACSTILLLTPYIPNSPAAPHIPHASNPNRWCLVLVLSNALRLRLEVVPSETGLALVKLDQLPPAISRRTLDPRDVFWMTLELQQPGTTVMDILNILITNALHQYKFTRAGQGQREWIRAVVFHLEDSGILQNGSQESMDRVIHRQWWSPGVHIGTVPVVAGEFYKCYGCETGRRQYCDHDQTFSWADKARRRRQNGFY</sequence>
<proteinExistence type="predicted"/>
<accession>A0A165DSC7</accession>
<dbReference type="Pfam" id="PF24968">
    <property type="entry name" value="DUF7770"/>
    <property type="match status" value="1"/>
</dbReference>
<dbReference type="STRING" id="1353952.A0A165DSC7"/>
<name>A0A165DSC7_9BASI</name>
<organism evidence="2 3">
    <name type="scientific">Calocera cornea HHB12733</name>
    <dbReference type="NCBI Taxonomy" id="1353952"/>
    <lineage>
        <taxon>Eukaryota</taxon>
        <taxon>Fungi</taxon>
        <taxon>Dikarya</taxon>
        <taxon>Basidiomycota</taxon>
        <taxon>Agaricomycotina</taxon>
        <taxon>Dacrymycetes</taxon>
        <taxon>Dacrymycetales</taxon>
        <taxon>Dacrymycetaceae</taxon>
        <taxon>Calocera</taxon>
    </lineage>
</organism>
<dbReference type="AlphaFoldDB" id="A0A165DSC7"/>
<feature type="domain" description="DUF7770" evidence="1">
    <location>
        <begin position="55"/>
        <end position="194"/>
    </location>
</feature>
<gene>
    <name evidence="2" type="ORF">CALCODRAFT_557527</name>
</gene>
<dbReference type="OrthoDB" id="3527137at2759"/>